<evidence type="ECO:0000313" key="2">
    <source>
        <dbReference type="EMBL" id="KAL3692469.1"/>
    </source>
</evidence>
<dbReference type="CDD" id="cd07264">
    <property type="entry name" value="VOC_like"/>
    <property type="match status" value="1"/>
</dbReference>
<accession>A0ABD3HPU7</accession>
<dbReference type="Gene3D" id="3.10.180.10">
    <property type="entry name" value="2,3-Dihydroxybiphenyl 1,2-Dioxygenase, domain 1"/>
    <property type="match status" value="1"/>
</dbReference>
<sequence>MMIQGSLRVRMIKYFIPRVAMPETQRTICSASITTTGGRTSTYFDEEVGTSNQRLQHRAGVRLQQLSSQIVGKSSLVVSSLHSVPYRDYDSSTKRLLHLQAHHQAQESSAAEQTADSKMAQEVKFAYTVVYVKDVEQTAQFYQKAFGMKVRRLEQNRKWAELESGQTTIAFTPLEQRETSITGGVHVPDASEPRSNVEISFSFDDVDAAFKHAVDAGAVPVATPEDKSWGQRVGYVRDMNGVTIRVGSYVHEP</sequence>
<dbReference type="PROSITE" id="PS51819">
    <property type="entry name" value="VOC"/>
    <property type="match status" value="1"/>
</dbReference>
<evidence type="ECO:0000313" key="3">
    <source>
        <dbReference type="Proteomes" id="UP001633002"/>
    </source>
</evidence>
<keyword evidence="3" id="KW-1185">Reference proteome</keyword>
<dbReference type="InterPro" id="IPR050383">
    <property type="entry name" value="GlyoxalaseI/FosfomycinResist"/>
</dbReference>
<feature type="domain" description="VOC" evidence="1">
    <location>
        <begin position="124"/>
        <end position="249"/>
    </location>
</feature>
<dbReference type="Pfam" id="PF00903">
    <property type="entry name" value="Glyoxalase"/>
    <property type="match status" value="1"/>
</dbReference>
<comment type="caution">
    <text evidence="2">The sequence shown here is derived from an EMBL/GenBank/DDBJ whole genome shotgun (WGS) entry which is preliminary data.</text>
</comment>
<proteinExistence type="predicted"/>
<name>A0ABD3HPU7_9MARC</name>
<dbReference type="PANTHER" id="PTHR21366:SF22">
    <property type="entry name" value="VOC DOMAIN-CONTAINING PROTEIN"/>
    <property type="match status" value="1"/>
</dbReference>
<dbReference type="Proteomes" id="UP001633002">
    <property type="component" value="Unassembled WGS sequence"/>
</dbReference>
<dbReference type="SUPFAM" id="SSF54593">
    <property type="entry name" value="Glyoxalase/Bleomycin resistance protein/Dihydroxybiphenyl dioxygenase"/>
    <property type="match status" value="1"/>
</dbReference>
<dbReference type="EMBL" id="JBJQOH010000003">
    <property type="protein sequence ID" value="KAL3692469.1"/>
    <property type="molecule type" value="Genomic_DNA"/>
</dbReference>
<protein>
    <recommendedName>
        <fullName evidence="1">VOC domain-containing protein</fullName>
    </recommendedName>
</protein>
<dbReference type="PANTHER" id="PTHR21366">
    <property type="entry name" value="GLYOXALASE FAMILY PROTEIN"/>
    <property type="match status" value="1"/>
</dbReference>
<reference evidence="2 3" key="1">
    <citation type="submission" date="2024-09" db="EMBL/GenBank/DDBJ databases">
        <title>Chromosome-scale assembly of Riccia sorocarpa.</title>
        <authorList>
            <person name="Paukszto L."/>
        </authorList>
    </citation>
    <scope>NUCLEOTIDE SEQUENCE [LARGE SCALE GENOMIC DNA]</scope>
    <source>
        <strain evidence="2">LP-2024</strain>
        <tissue evidence="2">Aerial parts of the thallus</tissue>
    </source>
</reference>
<dbReference type="AlphaFoldDB" id="A0ABD3HPU7"/>
<evidence type="ECO:0000259" key="1">
    <source>
        <dbReference type="PROSITE" id="PS51819"/>
    </source>
</evidence>
<dbReference type="InterPro" id="IPR037523">
    <property type="entry name" value="VOC_core"/>
</dbReference>
<dbReference type="InterPro" id="IPR004360">
    <property type="entry name" value="Glyas_Fos-R_dOase_dom"/>
</dbReference>
<dbReference type="InterPro" id="IPR029068">
    <property type="entry name" value="Glyas_Bleomycin-R_OHBP_Dase"/>
</dbReference>
<gene>
    <name evidence="2" type="ORF">R1sor_006120</name>
</gene>
<organism evidence="2 3">
    <name type="scientific">Riccia sorocarpa</name>
    <dbReference type="NCBI Taxonomy" id="122646"/>
    <lineage>
        <taxon>Eukaryota</taxon>
        <taxon>Viridiplantae</taxon>
        <taxon>Streptophyta</taxon>
        <taxon>Embryophyta</taxon>
        <taxon>Marchantiophyta</taxon>
        <taxon>Marchantiopsida</taxon>
        <taxon>Marchantiidae</taxon>
        <taxon>Marchantiales</taxon>
        <taxon>Ricciaceae</taxon>
        <taxon>Riccia</taxon>
    </lineage>
</organism>